<evidence type="ECO:0000313" key="8">
    <source>
        <dbReference type="Proteomes" id="UP000070376"/>
    </source>
</evidence>
<dbReference type="Gene3D" id="3.40.50.360">
    <property type="match status" value="1"/>
</dbReference>
<dbReference type="AlphaFoldDB" id="A0A0C5CIW8"/>
<name>A0A0C5CIW8_HEYCO</name>
<dbReference type="InterPro" id="IPR051814">
    <property type="entry name" value="NAD(P)H-dep_FMN_reductase"/>
</dbReference>
<dbReference type="EMBL" id="CP010525">
    <property type="protein sequence ID" value="AJO21332.1"/>
    <property type="molecule type" value="Genomic_DNA"/>
</dbReference>
<dbReference type="EMBL" id="LRPN01000049">
    <property type="protein sequence ID" value="KWZ82762.1"/>
    <property type="molecule type" value="Genomic_DNA"/>
</dbReference>
<keyword evidence="7" id="KW-1185">Reference proteome</keyword>
<keyword evidence="1" id="KW-0285">Flavoprotein</keyword>
<dbReference type="SUPFAM" id="SSF52218">
    <property type="entry name" value="Flavoproteins"/>
    <property type="match status" value="1"/>
</dbReference>
<proteinExistence type="predicted"/>
<dbReference type="NCBIfam" id="TIGR03567">
    <property type="entry name" value="FMN_reduc_SsuE"/>
    <property type="match status" value="1"/>
</dbReference>
<dbReference type="Pfam" id="PF03358">
    <property type="entry name" value="FMN_red"/>
    <property type="match status" value="1"/>
</dbReference>
<dbReference type="GO" id="GO:0046306">
    <property type="term" value="P:alkanesulfonate catabolic process"/>
    <property type="evidence" value="ECO:0007669"/>
    <property type="project" value="InterPro"/>
</dbReference>
<evidence type="ECO:0000313" key="5">
    <source>
        <dbReference type="EMBL" id="AJO21332.1"/>
    </source>
</evidence>
<dbReference type="Proteomes" id="UP000032024">
    <property type="component" value="Chromosome"/>
</dbReference>
<organism evidence="6 8">
    <name type="scientific">Heyndrickxia coagulans</name>
    <name type="common">Weizmannia coagulans</name>
    <dbReference type="NCBI Taxonomy" id="1398"/>
    <lineage>
        <taxon>Bacteria</taxon>
        <taxon>Bacillati</taxon>
        <taxon>Bacillota</taxon>
        <taxon>Bacilli</taxon>
        <taxon>Bacillales</taxon>
        <taxon>Bacillaceae</taxon>
        <taxon>Heyndrickxia</taxon>
    </lineage>
</organism>
<evidence type="ECO:0000256" key="1">
    <source>
        <dbReference type="ARBA" id="ARBA00022630"/>
    </source>
</evidence>
<evidence type="ECO:0000313" key="6">
    <source>
        <dbReference type="EMBL" id="KWZ82762.1"/>
    </source>
</evidence>
<keyword evidence="3" id="KW-0560">Oxidoreductase</keyword>
<gene>
    <name evidence="6" type="ORF">HMPREF3213_01607</name>
    <name evidence="5" type="ORF">SB48_HM08orf00826</name>
</gene>
<reference evidence="7" key="2">
    <citation type="submission" date="2015-01" db="EMBL/GenBank/DDBJ databases">
        <title>Comparative genome analysis of Bacillus coagulans HM-08, Clostridium butyricum HM-68, Bacillus subtilis HM-66 and Bacillus paralicheniformis BL-09.</title>
        <authorList>
            <person name="Zhang H."/>
        </authorList>
    </citation>
    <scope>NUCLEOTIDE SEQUENCE [LARGE SCALE GENOMIC DNA]</scope>
    <source>
        <strain evidence="7">HM-08</strain>
    </source>
</reference>
<reference evidence="6" key="4">
    <citation type="submission" date="2016-01" db="EMBL/GenBank/DDBJ databases">
        <authorList>
            <person name="Oliw E.H."/>
        </authorList>
    </citation>
    <scope>NUCLEOTIDE SEQUENCE [LARGE SCALE GENOMIC DNA]</scope>
    <source>
        <strain evidence="6">GED7749B</strain>
    </source>
</reference>
<dbReference type="GeneID" id="93258442"/>
<reference evidence="8" key="3">
    <citation type="submission" date="2016-01" db="EMBL/GenBank/DDBJ databases">
        <authorList>
            <person name="Mitreva M."/>
            <person name="Pepin K.H."/>
            <person name="Mihindukulasuriya K.A."/>
            <person name="Fulton R."/>
            <person name="Fronick C."/>
            <person name="O'Laughlin M."/>
            <person name="Miner T."/>
            <person name="Herter B."/>
            <person name="Rosa B.A."/>
            <person name="Cordes M."/>
            <person name="Tomlinson C."/>
            <person name="Wollam A."/>
            <person name="Palsikar V.B."/>
            <person name="Mardis E.R."/>
            <person name="Wilson R.K."/>
        </authorList>
    </citation>
    <scope>NUCLEOTIDE SEQUENCE [LARGE SCALE GENOMIC DNA]</scope>
    <source>
        <strain evidence="8">GED7749B</strain>
    </source>
</reference>
<reference evidence="5" key="1">
    <citation type="submission" date="2015-01" db="EMBL/GenBank/DDBJ databases">
        <title>Comparative genome analysis of Bacillus coagulans HM-08, Clostridium butyricum HM-68, Bacillus subtilis HM-66 and Bacillus licheniformis BL-09.</title>
        <authorList>
            <person name="Zhang H."/>
        </authorList>
    </citation>
    <scope>NUCLEOTIDE SEQUENCE [LARGE SCALE GENOMIC DNA]</scope>
    <source>
        <strain evidence="5">HM-08</strain>
    </source>
</reference>
<sequence length="179" mass="19584">MAEKVVLLNGSPSAYTRLNGIRDYIRAGLRGHGYEPELINIRELPAGDLMNARQSPPITRALRKVEEGDTVIILTPVYKASYSGLLKTFLDLLPQNGLSGKQVLPLAMGGTFGHLLALDYALKPVLASLGTTCIEKGVFILDQQVKKRDGLYELDRQAADRLNAALKTLFPQTSISLYS</sequence>
<dbReference type="RefSeq" id="WP_014096989.1">
    <property type="nucleotide sequence ID" value="NZ_CP010525.1"/>
</dbReference>
<protein>
    <submittedName>
        <fullName evidence="6">FMN reductase</fullName>
    </submittedName>
</protein>
<feature type="domain" description="NADPH-dependent FMN reductase-like" evidence="4">
    <location>
        <begin position="4"/>
        <end position="144"/>
    </location>
</feature>
<dbReference type="PANTHER" id="PTHR43408:SF1">
    <property type="entry name" value="FMN REDUCTASE (NADPH)"/>
    <property type="match status" value="1"/>
</dbReference>
<dbReference type="PANTHER" id="PTHR43408">
    <property type="entry name" value="FMN REDUCTASE (NADPH)"/>
    <property type="match status" value="1"/>
</dbReference>
<accession>A0A0C5CIW8</accession>
<dbReference type="InterPro" id="IPR020048">
    <property type="entry name" value="NADPH-dep_FMN_reduc_SsuE"/>
</dbReference>
<keyword evidence="2" id="KW-0288">FMN</keyword>
<evidence type="ECO:0000256" key="2">
    <source>
        <dbReference type="ARBA" id="ARBA00022643"/>
    </source>
</evidence>
<dbReference type="PATRIC" id="fig|1398.18.peg.554"/>
<dbReference type="STRING" id="1398.AB434_0633"/>
<dbReference type="InterPro" id="IPR005025">
    <property type="entry name" value="FMN_Rdtase-like_dom"/>
</dbReference>
<evidence type="ECO:0000256" key="3">
    <source>
        <dbReference type="ARBA" id="ARBA00023002"/>
    </source>
</evidence>
<dbReference type="Proteomes" id="UP000070376">
    <property type="component" value="Unassembled WGS sequence"/>
</dbReference>
<evidence type="ECO:0000259" key="4">
    <source>
        <dbReference type="Pfam" id="PF03358"/>
    </source>
</evidence>
<evidence type="ECO:0000313" key="7">
    <source>
        <dbReference type="Proteomes" id="UP000032024"/>
    </source>
</evidence>
<dbReference type="InterPro" id="IPR029039">
    <property type="entry name" value="Flavoprotein-like_sf"/>
</dbReference>
<dbReference type="GO" id="GO:0008752">
    <property type="term" value="F:FMN reductase [NAD(P)H] activity"/>
    <property type="evidence" value="ECO:0007669"/>
    <property type="project" value="InterPro"/>
</dbReference>